<sequence>MPMKNQLQNYFPMIRTQKEILEEIREKPELWSQYRGWKEAYRQEYLEICSGVRGIKMLYDPFFKAIMNPDTRPERLNDFLSEVLGRKVKILKVLPNESGRIAAESSLLVMDIVVQFEDGSIANVEVQKIGYGFPGERSACYSADLLLRQYKRVREELGDTFAYRNIRRVYTIVLFEKSRGDFHRFSEEAAIHRFRQKSDTGLELDLLQEYTFICLDIFRSIIQNKDRKEWSRLDKWLIFLCEDDPEMILELCQDNPDFQRIYKEFYQICRNGERMMEMFSEELEIMDRNTVKLMIDELEEELADTRKKLKEEIADIKKEAEADLAAEKRETEIEKRRADAAEKENERLRKELERLRELNK</sequence>
<feature type="coiled-coil region" evidence="1">
    <location>
        <begin position="288"/>
        <end position="358"/>
    </location>
</feature>
<dbReference type="Proteomes" id="UP000284902">
    <property type="component" value="Unassembled WGS sequence"/>
</dbReference>
<protein>
    <recommendedName>
        <fullName evidence="4">PD-(D/E)XK nuclease family transposase</fullName>
    </recommendedName>
</protein>
<organism evidence="2 3">
    <name type="scientific">[Ruminococcus] lactaris</name>
    <dbReference type="NCBI Taxonomy" id="46228"/>
    <lineage>
        <taxon>Bacteria</taxon>
        <taxon>Bacillati</taxon>
        <taxon>Bacillota</taxon>
        <taxon>Clostridia</taxon>
        <taxon>Lachnospirales</taxon>
        <taxon>Lachnospiraceae</taxon>
        <taxon>Mediterraneibacter</taxon>
    </lineage>
</organism>
<comment type="caution">
    <text evidence="2">The sequence shown here is derived from an EMBL/GenBank/DDBJ whole genome shotgun (WGS) entry which is preliminary data.</text>
</comment>
<reference evidence="2 3" key="1">
    <citation type="submission" date="2018-08" db="EMBL/GenBank/DDBJ databases">
        <title>A genome reference for cultivated species of the human gut microbiota.</title>
        <authorList>
            <person name="Zou Y."/>
            <person name="Xue W."/>
            <person name="Luo G."/>
        </authorList>
    </citation>
    <scope>NUCLEOTIDE SEQUENCE [LARGE SCALE GENOMIC DNA]</scope>
    <source>
        <strain evidence="2 3">AM25-1LB</strain>
    </source>
</reference>
<accession>A0A414P1C2</accession>
<evidence type="ECO:0000256" key="1">
    <source>
        <dbReference type="SAM" id="Coils"/>
    </source>
</evidence>
<dbReference type="EMBL" id="QRHG01000047">
    <property type="protein sequence ID" value="RHF56936.1"/>
    <property type="molecule type" value="Genomic_DNA"/>
</dbReference>
<dbReference type="AlphaFoldDB" id="A0A414P1C2"/>
<proteinExistence type="predicted"/>
<evidence type="ECO:0000313" key="2">
    <source>
        <dbReference type="EMBL" id="RHF56936.1"/>
    </source>
</evidence>
<evidence type="ECO:0008006" key="4">
    <source>
        <dbReference type="Google" id="ProtNLM"/>
    </source>
</evidence>
<evidence type="ECO:0000313" key="3">
    <source>
        <dbReference type="Proteomes" id="UP000284902"/>
    </source>
</evidence>
<keyword evidence="1" id="KW-0175">Coiled coil</keyword>
<name>A0A414P1C2_9FIRM</name>
<gene>
    <name evidence="2" type="ORF">DW672_12495</name>
</gene>
<dbReference type="Pfam" id="PF12784">
    <property type="entry name" value="PDDEXK_2"/>
    <property type="match status" value="1"/>
</dbReference>